<dbReference type="Pfam" id="PF02381">
    <property type="entry name" value="MraZ"/>
    <property type="match status" value="2"/>
</dbReference>
<feature type="domain" description="SpoVT-AbrB" evidence="8">
    <location>
        <begin position="76"/>
        <end position="119"/>
    </location>
</feature>
<dbReference type="CDD" id="cd16321">
    <property type="entry name" value="MraZ_C"/>
    <property type="match status" value="1"/>
</dbReference>
<organism evidence="9 10">
    <name type="scientific">Candidatus Magasanikbacteria bacterium GW2011_GWA2_37_8</name>
    <dbReference type="NCBI Taxonomy" id="1619036"/>
    <lineage>
        <taxon>Bacteria</taxon>
        <taxon>Candidatus Magasanikiibacteriota</taxon>
    </lineage>
</organism>
<evidence type="ECO:0000256" key="6">
    <source>
        <dbReference type="ARBA" id="ARBA00023163"/>
    </source>
</evidence>
<evidence type="ECO:0000256" key="4">
    <source>
        <dbReference type="ARBA" id="ARBA00023015"/>
    </source>
</evidence>
<reference evidence="9 10" key="1">
    <citation type="journal article" date="2015" name="Nature">
        <title>rRNA introns, odd ribosomes, and small enigmatic genomes across a large radiation of phyla.</title>
        <authorList>
            <person name="Brown C.T."/>
            <person name="Hug L.A."/>
            <person name="Thomas B.C."/>
            <person name="Sharon I."/>
            <person name="Castelle C.J."/>
            <person name="Singh A."/>
            <person name="Wilkins M.J."/>
            <person name="Williams K.H."/>
            <person name="Banfield J.F."/>
        </authorList>
    </citation>
    <scope>NUCLEOTIDE SEQUENCE [LARGE SCALE GENOMIC DNA]</scope>
</reference>
<accession>A0A0G0HKD4</accession>
<dbReference type="NCBIfam" id="TIGR00242">
    <property type="entry name" value="division/cell wall cluster transcriptional repressor MraZ"/>
    <property type="match status" value="1"/>
</dbReference>
<dbReference type="SUPFAM" id="SSF89447">
    <property type="entry name" value="AbrB/MazE/MraZ-like"/>
    <property type="match status" value="1"/>
</dbReference>
<keyword evidence="6 7" id="KW-0804">Transcription</keyword>
<evidence type="ECO:0000256" key="1">
    <source>
        <dbReference type="ARBA" id="ARBA00013860"/>
    </source>
</evidence>
<sequence>MLIGQYEHTIDNKKRLALPAKFRGELGDKVIITKGIESCLVVYTEKEFKIMSEKLSNLTISQSEARSFTRIMLAGAMEVGLDKLGRVLIPDYLKKYAGLKKDVVICGLSNRVEIWDCQEWLSYTKKAEKGVDKIVSKLGSLGI</sequence>
<dbReference type="InterPro" id="IPR003444">
    <property type="entry name" value="MraZ"/>
</dbReference>
<dbReference type="GO" id="GO:0003700">
    <property type="term" value="F:DNA-binding transcription factor activity"/>
    <property type="evidence" value="ECO:0007669"/>
    <property type="project" value="UniProtKB-UniRule"/>
</dbReference>
<dbReference type="InterPro" id="IPR038619">
    <property type="entry name" value="MraZ_sf"/>
</dbReference>
<evidence type="ECO:0000259" key="8">
    <source>
        <dbReference type="PROSITE" id="PS51740"/>
    </source>
</evidence>
<comment type="subcellular location">
    <subcellularLocation>
        <location evidence="7">Cytoplasm</location>
        <location evidence="7">Nucleoid</location>
    </subcellularLocation>
</comment>
<dbReference type="PROSITE" id="PS51740">
    <property type="entry name" value="SPOVT_ABRB"/>
    <property type="match status" value="2"/>
</dbReference>
<comment type="caution">
    <text evidence="9">The sequence shown here is derived from an EMBL/GenBank/DDBJ whole genome shotgun (WGS) entry which is preliminary data.</text>
</comment>
<dbReference type="InterPro" id="IPR035642">
    <property type="entry name" value="MraZ_N"/>
</dbReference>
<evidence type="ECO:0000256" key="2">
    <source>
        <dbReference type="ARBA" id="ARBA00022490"/>
    </source>
</evidence>
<evidence type="ECO:0000313" key="10">
    <source>
        <dbReference type="Proteomes" id="UP000034333"/>
    </source>
</evidence>
<dbReference type="EMBL" id="LBTN01000043">
    <property type="protein sequence ID" value="KKQ39035.1"/>
    <property type="molecule type" value="Genomic_DNA"/>
</dbReference>
<proteinExistence type="inferred from homology"/>
<keyword evidence="5 7" id="KW-0238">DNA-binding</keyword>
<dbReference type="Proteomes" id="UP000034333">
    <property type="component" value="Unassembled WGS sequence"/>
</dbReference>
<comment type="subunit">
    <text evidence="7">Forms oligomers.</text>
</comment>
<dbReference type="GO" id="GO:0005737">
    <property type="term" value="C:cytoplasm"/>
    <property type="evidence" value="ECO:0007669"/>
    <property type="project" value="UniProtKB-UniRule"/>
</dbReference>
<feature type="domain" description="SpoVT-AbrB" evidence="8">
    <location>
        <begin position="5"/>
        <end position="47"/>
    </location>
</feature>
<dbReference type="AlphaFoldDB" id="A0A0G0HKD4"/>
<evidence type="ECO:0000256" key="7">
    <source>
        <dbReference type="HAMAP-Rule" id="MF_01008"/>
    </source>
</evidence>
<dbReference type="InterPro" id="IPR035644">
    <property type="entry name" value="MraZ_C"/>
</dbReference>
<keyword evidence="4 7" id="KW-0805">Transcription regulation</keyword>
<evidence type="ECO:0000256" key="5">
    <source>
        <dbReference type="ARBA" id="ARBA00023125"/>
    </source>
</evidence>
<name>A0A0G0HKD4_9BACT</name>
<evidence type="ECO:0000256" key="3">
    <source>
        <dbReference type="ARBA" id="ARBA00022737"/>
    </source>
</evidence>
<dbReference type="CDD" id="cd16320">
    <property type="entry name" value="MraZ_N"/>
    <property type="match status" value="1"/>
</dbReference>
<evidence type="ECO:0000313" key="9">
    <source>
        <dbReference type="EMBL" id="KKQ39035.1"/>
    </source>
</evidence>
<dbReference type="PANTHER" id="PTHR34701:SF1">
    <property type="entry name" value="TRANSCRIPTIONAL REGULATOR MRAZ"/>
    <property type="match status" value="1"/>
</dbReference>
<protein>
    <recommendedName>
        <fullName evidence="1 7">Transcriptional regulator MraZ</fullName>
    </recommendedName>
</protein>
<dbReference type="HAMAP" id="MF_01008">
    <property type="entry name" value="MraZ"/>
    <property type="match status" value="1"/>
</dbReference>
<dbReference type="STRING" id="1619036.US58_C0043G0008"/>
<dbReference type="GO" id="GO:2000143">
    <property type="term" value="P:negative regulation of DNA-templated transcription initiation"/>
    <property type="evidence" value="ECO:0007669"/>
    <property type="project" value="TreeGrafter"/>
</dbReference>
<dbReference type="Gene3D" id="3.40.1550.20">
    <property type="entry name" value="Transcriptional regulator MraZ domain"/>
    <property type="match status" value="1"/>
</dbReference>
<dbReference type="GO" id="GO:0009295">
    <property type="term" value="C:nucleoid"/>
    <property type="evidence" value="ECO:0007669"/>
    <property type="project" value="UniProtKB-SubCell"/>
</dbReference>
<dbReference type="InterPro" id="IPR020603">
    <property type="entry name" value="MraZ_dom"/>
</dbReference>
<dbReference type="PANTHER" id="PTHR34701">
    <property type="entry name" value="TRANSCRIPTIONAL REGULATOR MRAZ"/>
    <property type="match status" value="1"/>
</dbReference>
<dbReference type="InterPro" id="IPR007159">
    <property type="entry name" value="SpoVT-AbrB_dom"/>
</dbReference>
<dbReference type="InterPro" id="IPR037914">
    <property type="entry name" value="SpoVT-AbrB_sf"/>
</dbReference>
<keyword evidence="3" id="KW-0677">Repeat</keyword>
<gene>
    <name evidence="7" type="primary">mraZ</name>
    <name evidence="9" type="ORF">US58_C0043G0008</name>
</gene>
<dbReference type="GO" id="GO:0000976">
    <property type="term" value="F:transcription cis-regulatory region binding"/>
    <property type="evidence" value="ECO:0007669"/>
    <property type="project" value="TreeGrafter"/>
</dbReference>
<comment type="similarity">
    <text evidence="7">Belongs to the MraZ family.</text>
</comment>
<keyword evidence="2 7" id="KW-0963">Cytoplasm</keyword>